<dbReference type="InterPro" id="IPR041078">
    <property type="entry name" value="Plavaka"/>
</dbReference>
<proteinExistence type="predicted"/>
<protein>
    <submittedName>
        <fullName evidence="1">Uncharacterized protein</fullName>
    </submittedName>
</protein>
<dbReference type="AlphaFoldDB" id="A0A0C9TTU3"/>
<dbReference type="Pfam" id="PF18759">
    <property type="entry name" value="Plavaka"/>
    <property type="match status" value="1"/>
</dbReference>
<name>A0A0C9TTU3_PAXIN</name>
<sequence>MEQGITFHLHQPRTACRGWARKAIHILARQSGSQLPDHLPDPDPEPMNDNMELDYAMADLEQEFPNIVQPEPQQVVAAAPAVLVASAGRVEHFTGAACVHEVGETFLDHFEMDPYTIYHQINIYYPFANLNDWQMANFLLTSNLSMWPIDDFLSLHLTRTLPLSFWMAKELHGHAESLPTGPLIVPTSHPTKCLVHLYYRDSLNCVEALFNHPYFAGKIDFSPFQVFTTAEHVVRKYSEWMSGDGAWDMQSKLPTGSTLCGVILSSDKMNITNICGGRVAHPLLISLANIKMNVQNKASSHAFLLMALMPIADFMHPVTRMCSVLDAHLFHACLDIVLEPLKIAAHIGRVMLDPVGNLQHCFTPLASYIIDTPEACMLACVHGKTSPVTLAMYKNFGDPDRHTPRTGELTLAQLTTIQCDPQNVNAYFEACKPFRLSGVSQPFWRDWPLSDPSTFLTPKALHH</sequence>
<evidence type="ECO:0000313" key="2">
    <source>
        <dbReference type="Proteomes" id="UP000053647"/>
    </source>
</evidence>
<dbReference type="Proteomes" id="UP000053647">
    <property type="component" value="Unassembled WGS sequence"/>
</dbReference>
<dbReference type="OrthoDB" id="2418900at2759"/>
<accession>A0A0C9TTU3</accession>
<evidence type="ECO:0000313" key="1">
    <source>
        <dbReference type="EMBL" id="KIJ10621.1"/>
    </source>
</evidence>
<reference evidence="1 2" key="1">
    <citation type="submission" date="2014-06" db="EMBL/GenBank/DDBJ databases">
        <authorList>
            <consortium name="DOE Joint Genome Institute"/>
            <person name="Kuo A."/>
            <person name="Kohler A."/>
            <person name="Nagy L.G."/>
            <person name="Floudas D."/>
            <person name="Copeland A."/>
            <person name="Barry K.W."/>
            <person name="Cichocki N."/>
            <person name="Veneault-Fourrey C."/>
            <person name="LaButti K."/>
            <person name="Lindquist E.A."/>
            <person name="Lipzen A."/>
            <person name="Lundell T."/>
            <person name="Morin E."/>
            <person name="Murat C."/>
            <person name="Sun H."/>
            <person name="Tunlid A."/>
            <person name="Henrissat B."/>
            <person name="Grigoriev I.V."/>
            <person name="Hibbett D.S."/>
            <person name="Martin F."/>
            <person name="Nordberg H.P."/>
            <person name="Cantor M.N."/>
            <person name="Hua S.X."/>
        </authorList>
    </citation>
    <scope>NUCLEOTIDE SEQUENCE [LARGE SCALE GENOMIC DNA]</scope>
    <source>
        <strain evidence="1 2">ATCC 200175</strain>
    </source>
</reference>
<dbReference type="HOGENOM" id="CLU_006344_2_1_1"/>
<keyword evidence="2" id="KW-1185">Reference proteome</keyword>
<reference evidence="2" key="2">
    <citation type="submission" date="2015-01" db="EMBL/GenBank/DDBJ databases">
        <title>Evolutionary Origins and Diversification of the Mycorrhizal Mutualists.</title>
        <authorList>
            <consortium name="DOE Joint Genome Institute"/>
            <consortium name="Mycorrhizal Genomics Consortium"/>
            <person name="Kohler A."/>
            <person name="Kuo A."/>
            <person name="Nagy L.G."/>
            <person name="Floudas D."/>
            <person name="Copeland A."/>
            <person name="Barry K.W."/>
            <person name="Cichocki N."/>
            <person name="Veneault-Fourrey C."/>
            <person name="LaButti K."/>
            <person name="Lindquist E.A."/>
            <person name="Lipzen A."/>
            <person name="Lundell T."/>
            <person name="Morin E."/>
            <person name="Murat C."/>
            <person name="Riley R."/>
            <person name="Ohm R."/>
            <person name="Sun H."/>
            <person name="Tunlid A."/>
            <person name="Henrissat B."/>
            <person name="Grigoriev I.V."/>
            <person name="Hibbett D.S."/>
            <person name="Martin F."/>
        </authorList>
    </citation>
    <scope>NUCLEOTIDE SEQUENCE [LARGE SCALE GENOMIC DNA]</scope>
    <source>
        <strain evidence="2">ATCC 200175</strain>
    </source>
</reference>
<gene>
    <name evidence="1" type="ORF">PAXINDRAFT_16391</name>
</gene>
<dbReference type="EMBL" id="KN819401">
    <property type="protein sequence ID" value="KIJ10621.1"/>
    <property type="molecule type" value="Genomic_DNA"/>
</dbReference>
<organism evidence="1 2">
    <name type="scientific">Paxillus involutus ATCC 200175</name>
    <dbReference type="NCBI Taxonomy" id="664439"/>
    <lineage>
        <taxon>Eukaryota</taxon>
        <taxon>Fungi</taxon>
        <taxon>Dikarya</taxon>
        <taxon>Basidiomycota</taxon>
        <taxon>Agaricomycotina</taxon>
        <taxon>Agaricomycetes</taxon>
        <taxon>Agaricomycetidae</taxon>
        <taxon>Boletales</taxon>
        <taxon>Paxilineae</taxon>
        <taxon>Paxillaceae</taxon>
        <taxon>Paxillus</taxon>
    </lineage>
</organism>